<evidence type="ECO:0000313" key="9">
    <source>
        <dbReference type="Proteomes" id="UP000029964"/>
    </source>
</evidence>
<gene>
    <name evidence="8" type="ORF">ACRE_059020</name>
</gene>
<reference evidence="9" key="1">
    <citation type="journal article" date="2014" name="Genome Announc.">
        <title>Genome sequence and annotation of Acremonium chrysogenum, producer of the beta-lactam antibiotic cephalosporin C.</title>
        <authorList>
            <person name="Terfehr D."/>
            <person name="Dahlmann T.A."/>
            <person name="Specht T."/>
            <person name="Zadra I."/>
            <person name="Kuernsteiner H."/>
            <person name="Kueck U."/>
        </authorList>
    </citation>
    <scope>NUCLEOTIDE SEQUENCE [LARGE SCALE GENOMIC DNA]</scope>
    <source>
        <strain evidence="9">ATCC 11550 / CBS 779.69 / DSM 880 / IAM 14645 / JCM 23072 / IMI 49137</strain>
    </source>
</reference>
<proteinExistence type="inferred from homology"/>
<dbReference type="GO" id="GO:0005666">
    <property type="term" value="C:RNA polymerase III complex"/>
    <property type="evidence" value="ECO:0007669"/>
    <property type="project" value="UniProtKB-UniRule"/>
</dbReference>
<dbReference type="Proteomes" id="UP000029964">
    <property type="component" value="Unassembled WGS sequence"/>
</dbReference>
<evidence type="ECO:0000256" key="3">
    <source>
        <dbReference type="ARBA" id="ARBA00022478"/>
    </source>
</evidence>
<organism evidence="8 9">
    <name type="scientific">Hapsidospora chrysogenum (strain ATCC 11550 / CBS 779.69 / DSM 880 / IAM 14645 / JCM 23072 / IMI 49137)</name>
    <name type="common">Acremonium chrysogenum</name>
    <dbReference type="NCBI Taxonomy" id="857340"/>
    <lineage>
        <taxon>Eukaryota</taxon>
        <taxon>Fungi</taxon>
        <taxon>Dikarya</taxon>
        <taxon>Ascomycota</taxon>
        <taxon>Pezizomycotina</taxon>
        <taxon>Sordariomycetes</taxon>
        <taxon>Hypocreomycetidae</taxon>
        <taxon>Hypocreales</taxon>
        <taxon>Bionectriaceae</taxon>
        <taxon>Hapsidospora</taxon>
    </lineage>
</organism>
<evidence type="ECO:0000256" key="1">
    <source>
        <dbReference type="ARBA" id="ARBA00004123"/>
    </source>
</evidence>
<accession>A0A086T1V2</accession>
<dbReference type="Gene3D" id="1.10.10.10">
    <property type="entry name" value="Winged helix-like DNA-binding domain superfamily/Winged helix DNA-binding domain"/>
    <property type="match status" value="1"/>
</dbReference>
<evidence type="ECO:0000256" key="7">
    <source>
        <dbReference type="SAM" id="MobiDB-lite"/>
    </source>
</evidence>
<dbReference type="InterPro" id="IPR007832">
    <property type="entry name" value="RNA_pol_Rpc34"/>
</dbReference>
<dbReference type="InterPro" id="IPR036390">
    <property type="entry name" value="WH_DNA-bd_sf"/>
</dbReference>
<dbReference type="InterPro" id="IPR036388">
    <property type="entry name" value="WH-like_DNA-bd_sf"/>
</dbReference>
<comment type="similarity">
    <text evidence="2 6">Belongs to the eukaryotic RPC34/RPC39 RNA polymerase subunit family.</text>
</comment>
<feature type="compositionally biased region" description="Low complexity" evidence="7">
    <location>
        <begin position="261"/>
        <end position="272"/>
    </location>
</feature>
<dbReference type="HOGENOM" id="CLU_033661_0_2_1"/>
<dbReference type="SUPFAM" id="SSF46785">
    <property type="entry name" value="Winged helix' DNA-binding domain"/>
    <property type="match status" value="1"/>
</dbReference>
<dbReference type="PANTHER" id="PTHR12780">
    <property type="entry name" value="RNA POLYMERASE III DNA DIRECTED , 39KD SUBUNIT-RELATED"/>
    <property type="match status" value="1"/>
</dbReference>
<evidence type="ECO:0000256" key="4">
    <source>
        <dbReference type="ARBA" id="ARBA00023163"/>
    </source>
</evidence>
<comment type="function">
    <text evidence="6">DNA-dependent RNA polymerase catalyzes the transcription of DNA into RNA using the four ribonucleoside triphosphates as substrates. Specific peripheric component of RNA polymerase III which synthesizes small RNAs, such as 5S rRNA and tRNAs.</text>
</comment>
<name>A0A086T1V2_HAPC1</name>
<keyword evidence="5 6" id="KW-0539">Nucleus</keyword>
<dbReference type="AlphaFoldDB" id="A0A086T1V2"/>
<dbReference type="STRING" id="857340.A0A086T1V2"/>
<evidence type="ECO:0000256" key="2">
    <source>
        <dbReference type="ARBA" id="ARBA00011038"/>
    </source>
</evidence>
<sequence>MAPATAARASAARDEGSDPEAAKLAVWKQALYDRVRETRRENDLFTQEDLTDLGVIPNKDKGLLLQVIQALSNDKLFVTFREASGQVCWKWRDEQEAHKYKQCANDEQAMVYSLVDDAGGDGVWSQTLQRRLNMNDTVLKNALKQLQIKGLIAPFKNVEHPNKKMYIKASIQPSDRATGGPWYTDQNFDEAFIEDLQKVIYDFIKKQSSYVSRHAAAGHDSSRTKVPKKGVLKGGESARGKKRDASEMADAPTSKAANKKSTASTPARTSATPVLLPLPAGYTKYPTVREIARLLSDSGVTNNTVLSGADVQKLVDVLVWDNLVEPVKVAGKIGYRVSRIAKQSAEGWAGRDDPTGREGGPAAYISAYTETPCGRCPVFDICEDGGPVGPSNCIYFTEWLGID</sequence>
<dbReference type="Pfam" id="PF05158">
    <property type="entry name" value="RNA_pol_Rpc34"/>
    <property type="match status" value="1"/>
</dbReference>
<dbReference type="GO" id="GO:0006383">
    <property type="term" value="P:transcription by RNA polymerase III"/>
    <property type="evidence" value="ECO:0007669"/>
    <property type="project" value="UniProtKB-UniRule"/>
</dbReference>
<feature type="region of interest" description="Disordered" evidence="7">
    <location>
        <begin position="214"/>
        <end position="272"/>
    </location>
</feature>
<keyword evidence="3 6" id="KW-0240">DNA-directed RNA polymerase</keyword>
<evidence type="ECO:0000313" key="8">
    <source>
        <dbReference type="EMBL" id="KFH43334.1"/>
    </source>
</evidence>
<keyword evidence="4 6" id="KW-0804">Transcription</keyword>
<feature type="compositionally biased region" description="Basic and acidic residues" evidence="7">
    <location>
        <begin position="236"/>
        <end position="246"/>
    </location>
</feature>
<dbReference type="EMBL" id="JPKY01000071">
    <property type="protein sequence ID" value="KFH43334.1"/>
    <property type="molecule type" value="Genomic_DNA"/>
</dbReference>
<evidence type="ECO:0000256" key="6">
    <source>
        <dbReference type="PIRNR" id="PIRNR028763"/>
    </source>
</evidence>
<evidence type="ECO:0000256" key="5">
    <source>
        <dbReference type="ARBA" id="ARBA00023242"/>
    </source>
</evidence>
<dbReference type="PIRSF" id="PIRSF028763">
    <property type="entry name" value="RNA_pol_Rpc34"/>
    <property type="match status" value="1"/>
</dbReference>
<comment type="caution">
    <text evidence="8">The sequence shown here is derived from an EMBL/GenBank/DDBJ whole genome shotgun (WGS) entry which is preliminary data.</text>
</comment>
<protein>
    <recommendedName>
        <fullName evidence="6">DNA-directed RNA polymerase III subunit RPC6</fullName>
        <shortName evidence="6">RNA polymerase III subunit C6</shortName>
    </recommendedName>
</protein>
<keyword evidence="9" id="KW-1185">Reference proteome</keyword>
<comment type="subcellular location">
    <subcellularLocation>
        <location evidence="1 6">Nucleus</location>
    </subcellularLocation>
</comment>
<dbReference type="InterPro" id="IPR016049">
    <property type="entry name" value="RNA_pol_Rpc34-like"/>
</dbReference>
<dbReference type="OrthoDB" id="613763at2759"/>